<name>A0A195BBT4_9HYME</name>
<keyword evidence="3" id="KW-1185">Reference proteome</keyword>
<feature type="domain" description="IQ motif and ubiquitin-like" evidence="1">
    <location>
        <begin position="222"/>
        <end position="337"/>
    </location>
</feature>
<evidence type="ECO:0000313" key="2">
    <source>
        <dbReference type="EMBL" id="KYM81682.1"/>
    </source>
</evidence>
<dbReference type="AlphaFoldDB" id="A0A195BBT4"/>
<dbReference type="PANTHER" id="PTHR21074">
    <property type="entry name" value="IQ AND UBIQUITIN-LIKE DOMAIN-CONTAINING PROTEIN"/>
    <property type="match status" value="1"/>
</dbReference>
<dbReference type="GO" id="GO:0001669">
    <property type="term" value="C:acrosomal vesicle"/>
    <property type="evidence" value="ECO:0007669"/>
    <property type="project" value="TreeGrafter"/>
</dbReference>
<organism evidence="2 3">
    <name type="scientific">Atta colombica</name>
    <dbReference type="NCBI Taxonomy" id="520822"/>
    <lineage>
        <taxon>Eukaryota</taxon>
        <taxon>Metazoa</taxon>
        <taxon>Ecdysozoa</taxon>
        <taxon>Arthropoda</taxon>
        <taxon>Hexapoda</taxon>
        <taxon>Insecta</taxon>
        <taxon>Pterygota</taxon>
        <taxon>Neoptera</taxon>
        <taxon>Endopterygota</taxon>
        <taxon>Hymenoptera</taxon>
        <taxon>Apocrita</taxon>
        <taxon>Aculeata</taxon>
        <taxon>Formicoidea</taxon>
        <taxon>Formicidae</taxon>
        <taxon>Myrmicinae</taxon>
        <taxon>Atta</taxon>
    </lineage>
</organism>
<dbReference type="InterPro" id="IPR057887">
    <property type="entry name" value="IQUB_helical"/>
</dbReference>
<protein>
    <submittedName>
        <fullName evidence="2">IQ and ubiquitin-like domain-containing protein</fullName>
    </submittedName>
</protein>
<dbReference type="GO" id="GO:0060271">
    <property type="term" value="P:cilium assembly"/>
    <property type="evidence" value="ECO:0007669"/>
    <property type="project" value="TreeGrafter"/>
</dbReference>
<sequence>MTLPIEKQKILKPYLGGWQHKITGVKYVNAASQTGPLSKRDPRKNTYCKAVQCVQTNDGATQSLRHHATQMWRDDCYVPNEADKYMTVKSYESYVDMQFNLDRYACVIQRNYRAYKWRKYIKECAYAYREMFEKCKKYEEEKATANKLRHKENILRQMYPRSRADFDMLYDLVEKWRFDHLKDIKLRLCKADQRAENYRIVKKTIEMLNQIDKHKQAVKRSSRKQNVLRFLTINCKPIRWSSYKGKLVEMTTIKIQNARKLKKIYDALINCNVSSEERMNLLITLKKWVETHNCVEALDLLLLLDQEITLLNRKIEGLSLDYLNERITHTYLNFVRMYGICGCECITTESKNNELREPLETETKLCWNCLKLLPIHKFLAHTRMKKLTICSSCTSLSRRNIAHVDYDPYMFILNCVRAEEEHRDSTSALAFIMQEQDIYHLVNHIWQGQSALSKTRDLFILRMVRYQKDIEWAPWNCILLTKDEADLHYDINDLATIYSEHLISQIDLRHLIAKNYFKTLKAEMYECRRKFSAPGRIMSAAHQSEFISVAEAFESHMEVVHTTKPFLGGWRNIVTGLIYHNACTQTRSDDGTKSRTTQTIAVVDTVTNVVHDQAVQVEAMQFLPDVRDKIVVPGIFSFRTPASTEEIKPLSYQDNSKIFDNVIKIQRCYSRMFSDVVHLQRHGFRDTKSLPAHTDIALWELHFYAVATVQFRVAGVTRRIFVRHVAEQRGGEIYRSRVWCIHETIHGVGEIAARPGSLVERTKTTTAPSCEFTDNKQYPNVLLYITRISLFTTQLYDEALNKSVNLIKD</sequence>
<reference evidence="2 3" key="1">
    <citation type="submission" date="2015-09" db="EMBL/GenBank/DDBJ databases">
        <title>Atta colombica WGS genome.</title>
        <authorList>
            <person name="Nygaard S."/>
            <person name="Hu H."/>
            <person name="Boomsma J."/>
            <person name="Zhang G."/>
        </authorList>
    </citation>
    <scope>NUCLEOTIDE SEQUENCE [LARGE SCALE GENOMIC DNA]</scope>
    <source>
        <strain evidence="2">Treedump-2</strain>
        <tissue evidence="2">Whole body</tissue>
    </source>
</reference>
<dbReference type="STRING" id="520822.A0A195BBT4"/>
<dbReference type="Proteomes" id="UP000078540">
    <property type="component" value="Unassembled WGS sequence"/>
</dbReference>
<dbReference type="PANTHER" id="PTHR21074:SF0">
    <property type="entry name" value="IQ AND UBIQUITIN-LIKE DOMAIN-CONTAINING PROTEIN"/>
    <property type="match status" value="1"/>
</dbReference>
<dbReference type="InterPro" id="IPR037695">
    <property type="entry name" value="IQUB"/>
</dbReference>
<proteinExistence type="predicted"/>
<dbReference type="EMBL" id="KQ976530">
    <property type="protein sequence ID" value="KYM81682.1"/>
    <property type="molecule type" value="Genomic_DNA"/>
</dbReference>
<accession>A0A195BBT4</accession>
<dbReference type="Pfam" id="PF25805">
    <property type="entry name" value="IQUB"/>
    <property type="match status" value="1"/>
</dbReference>
<dbReference type="GO" id="GO:0030317">
    <property type="term" value="P:flagellated sperm motility"/>
    <property type="evidence" value="ECO:0007669"/>
    <property type="project" value="TreeGrafter"/>
</dbReference>
<evidence type="ECO:0000259" key="1">
    <source>
        <dbReference type="Pfam" id="PF25805"/>
    </source>
</evidence>
<dbReference type="GO" id="GO:0031514">
    <property type="term" value="C:motile cilium"/>
    <property type="evidence" value="ECO:0007669"/>
    <property type="project" value="TreeGrafter"/>
</dbReference>
<evidence type="ECO:0000313" key="3">
    <source>
        <dbReference type="Proteomes" id="UP000078540"/>
    </source>
</evidence>
<gene>
    <name evidence="2" type="ORF">ALC53_07844</name>
</gene>